<name>A0A1U9QMA1_STRNV</name>
<reference evidence="1 2" key="1">
    <citation type="submission" date="2016-11" db="EMBL/GenBank/DDBJ databases">
        <title>Complete genome sequence of Streptomyces niveus SCSIO 3406.</title>
        <authorList>
            <person name="Zhu Q."/>
            <person name="Cheng W."/>
            <person name="Song Y."/>
            <person name="Li Q."/>
            <person name="Ju J."/>
        </authorList>
    </citation>
    <scope>NUCLEOTIDE SEQUENCE [LARGE SCALE GENOMIC DNA]</scope>
    <source>
        <strain evidence="1 2">SCSIO 3406</strain>
    </source>
</reference>
<dbReference type="AlphaFoldDB" id="A0A1U9QMA1"/>
<evidence type="ECO:0000313" key="1">
    <source>
        <dbReference type="EMBL" id="AQU65408.1"/>
    </source>
</evidence>
<gene>
    <name evidence="1" type="ORF">BBN63_03255</name>
</gene>
<dbReference type="KEGG" id="snw:BBN63_03255"/>
<sequence>MNASRVASSCTYATGTVALDVPISLPHIGSADDPDELRGLPEYAALRAEIGAAARDAAR</sequence>
<keyword evidence="2" id="KW-1185">Reference proteome</keyword>
<accession>A0A1U9QMA1</accession>
<dbReference type="EMBL" id="CP018047">
    <property type="protein sequence ID" value="AQU65408.1"/>
    <property type="molecule type" value="Genomic_DNA"/>
</dbReference>
<protein>
    <submittedName>
        <fullName evidence="1">Uncharacterized protein</fullName>
    </submittedName>
</protein>
<dbReference type="Proteomes" id="UP000189677">
    <property type="component" value="Chromosome"/>
</dbReference>
<organism evidence="1 2">
    <name type="scientific">Streptomyces niveus</name>
    <name type="common">Streptomyces spheroides</name>
    <dbReference type="NCBI Taxonomy" id="193462"/>
    <lineage>
        <taxon>Bacteria</taxon>
        <taxon>Bacillati</taxon>
        <taxon>Actinomycetota</taxon>
        <taxon>Actinomycetes</taxon>
        <taxon>Kitasatosporales</taxon>
        <taxon>Streptomycetaceae</taxon>
        <taxon>Streptomyces</taxon>
    </lineage>
</organism>
<evidence type="ECO:0000313" key="2">
    <source>
        <dbReference type="Proteomes" id="UP000189677"/>
    </source>
</evidence>
<proteinExistence type="predicted"/>